<sequence>MNRRTYLTAVATALGVTATSGAVTADDDNDRYESVTQEFADVTQFAAPDATGTADNYVRLYDDTTETLIYGTIQGTDHVAIATRDASEIDFTP</sequence>
<dbReference type="RefSeq" id="WP_007189961.1">
    <property type="nucleotide sequence ID" value="NZ_AOLS01000082.1"/>
</dbReference>
<evidence type="ECO:0000313" key="2">
    <source>
        <dbReference type="Proteomes" id="UP000011687"/>
    </source>
</evidence>
<dbReference type="EMBL" id="AOLS01000082">
    <property type="protein sequence ID" value="EMA13996.1"/>
    <property type="molecule type" value="Genomic_DNA"/>
</dbReference>
<organism evidence="1 2">
    <name type="scientific">Haloarcula marismortui ATCC 33799</name>
    <dbReference type="NCBI Taxonomy" id="662475"/>
    <lineage>
        <taxon>Archaea</taxon>
        <taxon>Methanobacteriati</taxon>
        <taxon>Methanobacteriota</taxon>
        <taxon>Stenosarchaea group</taxon>
        <taxon>Halobacteria</taxon>
        <taxon>Halobacteriales</taxon>
        <taxon>Haloarculaceae</taxon>
        <taxon>Haloarcula</taxon>
    </lineage>
</organism>
<dbReference type="AlphaFoldDB" id="M0JYE9"/>
<proteinExistence type="predicted"/>
<dbReference type="Proteomes" id="UP000011687">
    <property type="component" value="Unassembled WGS sequence"/>
</dbReference>
<gene>
    <name evidence="1" type="ORF">C435_16230</name>
</gene>
<name>M0JYE9_9EURY</name>
<accession>M0JYE9</accession>
<reference evidence="1 2" key="1">
    <citation type="journal article" date="2014" name="PLoS Genet.">
        <title>Phylogenetically driven sequencing of extremely halophilic archaea reveals strategies for static and dynamic osmo-response.</title>
        <authorList>
            <person name="Becker E.A."/>
            <person name="Seitzer P.M."/>
            <person name="Tritt A."/>
            <person name="Larsen D."/>
            <person name="Krusor M."/>
            <person name="Yao A.I."/>
            <person name="Wu D."/>
            <person name="Madern D."/>
            <person name="Eisen J.A."/>
            <person name="Darling A.E."/>
            <person name="Facciotti M.T."/>
        </authorList>
    </citation>
    <scope>NUCLEOTIDE SEQUENCE [LARGE SCALE GENOMIC DNA]</scope>
    <source>
        <strain evidence="1 2">ATCC 33799</strain>
    </source>
</reference>
<keyword evidence="2" id="KW-1185">Reference proteome</keyword>
<dbReference type="PATRIC" id="fig|662475.6.peg.3172"/>
<protein>
    <submittedName>
        <fullName evidence="1">Uncharacterized protein</fullName>
    </submittedName>
</protein>
<comment type="caution">
    <text evidence="1">The sequence shown here is derived from an EMBL/GenBank/DDBJ whole genome shotgun (WGS) entry which is preliminary data.</text>
</comment>
<evidence type="ECO:0000313" key="1">
    <source>
        <dbReference type="EMBL" id="EMA13996.1"/>
    </source>
</evidence>